<gene>
    <name evidence="8" type="ORF">OEZ85_009362</name>
</gene>
<proteinExistence type="inferred from homology"/>
<feature type="compositionally biased region" description="Basic and acidic residues" evidence="6">
    <location>
        <begin position="227"/>
        <end position="251"/>
    </location>
</feature>
<dbReference type="Gene3D" id="1.25.40.180">
    <property type="match status" value="1"/>
</dbReference>
<evidence type="ECO:0000256" key="6">
    <source>
        <dbReference type="SAM" id="MobiDB-lite"/>
    </source>
</evidence>
<dbReference type="SMART" id="SM00543">
    <property type="entry name" value="MIF4G"/>
    <property type="match status" value="1"/>
</dbReference>
<dbReference type="InterPro" id="IPR003890">
    <property type="entry name" value="MIF4G-like_typ-3"/>
</dbReference>
<keyword evidence="3" id="KW-0507">mRNA processing</keyword>
<dbReference type="InterPro" id="IPR003891">
    <property type="entry name" value="Initiation_fac_eIF4g_MI"/>
</dbReference>
<feature type="compositionally biased region" description="Gly residues" evidence="6">
    <location>
        <begin position="172"/>
        <end position="186"/>
    </location>
</feature>
<dbReference type="PROSITE" id="PS51366">
    <property type="entry name" value="MI"/>
    <property type="match status" value="1"/>
</dbReference>
<feature type="compositionally biased region" description="Basic and acidic residues" evidence="6">
    <location>
        <begin position="189"/>
        <end position="200"/>
    </location>
</feature>
<evidence type="ECO:0000256" key="2">
    <source>
        <dbReference type="ARBA" id="ARBA00006856"/>
    </source>
</evidence>
<evidence type="ECO:0000313" key="8">
    <source>
        <dbReference type="EMBL" id="WIA17859.1"/>
    </source>
</evidence>
<feature type="domain" description="MI" evidence="7">
    <location>
        <begin position="665"/>
        <end position="781"/>
    </location>
</feature>
<dbReference type="Pfam" id="PF02854">
    <property type="entry name" value="MIF4G"/>
    <property type="match status" value="1"/>
</dbReference>
<dbReference type="Pfam" id="PF02847">
    <property type="entry name" value="MA3"/>
    <property type="match status" value="1"/>
</dbReference>
<dbReference type="SMART" id="SM00544">
    <property type="entry name" value="MA3"/>
    <property type="match status" value="1"/>
</dbReference>
<feature type="region of interest" description="Disordered" evidence="6">
    <location>
        <begin position="1"/>
        <end position="253"/>
    </location>
</feature>
<dbReference type="InterPro" id="IPR016024">
    <property type="entry name" value="ARM-type_fold"/>
</dbReference>
<dbReference type="Proteomes" id="UP001244341">
    <property type="component" value="Chromosome 9b"/>
</dbReference>
<feature type="compositionally biased region" description="Basic and acidic residues" evidence="6">
    <location>
        <begin position="116"/>
        <end position="146"/>
    </location>
</feature>
<dbReference type="InterPro" id="IPR050781">
    <property type="entry name" value="CWC22_splicing_factor"/>
</dbReference>
<evidence type="ECO:0000313" key="9">
    <source>
        <dbReference type="Proteomes" id="UP001244341"/>
    </source>
</evidence>
<feature type="region of interest" description="Disordered" evidence="6">
    <location>
        <begin position="620"/>
        <end position="659"/>
    </location>
</feature>
<keyword evidence="9" id="KW-1185">Reference proteome</keyword>
<evidence type="ECO:0000256" key="5">
    <source>
        <dbReference type="ARBA" id="ARBA00023242"/>
    </source>
</evidence>
<dbReference type="EMBL" id="CP126216">
    <property type="protein sequence ID" value="WIA17859.1"/>
    <property type="molecule type" value="Genomic_DNA"/>
</dbReference>
<evidence type="ECO:0000256" key="1">
    <source>
        <dbReference type="ARBA" id="ARBA00004123"/>
    </source>
</evidence>
<protein>
    <recommendedName>
        <fullName evidence="7">MI domain-containing protein</fullName>
    </recommendedName>
</protein>
<keyword evidence="4" id="KW-0508">mRNA splicing</keyword>
<evidence type="ECO:0000259" key="7">
    <source>
        <dbReference type="PROSITE" id="PS51366"/>
    </source>
</evidence>
<keyword evidence="5" id="KW-0539">Nucleus</keyword>
<evidence type="ECO:0000256" key="3">
    <source>
        <dbReference type="ARBA" id="ARBA00022664"/>
    </source>
</evidence>
<accession>A0ABY8U8R2</accession>
<feature type="compositionally biased region" description="Basic and acidic residues" evidence="6">
    <location>
        <begin position="80"/>
        <end position="109"/>
    </location>
</feature>
<comment type="subcellular location">
    <subcellularLocation>
        <location evidence="1">Nucleus</location>
    </subcellularLocation>
</comment>
<reference evidence="8 9" key="1">
    <citation type="submission" date="2023-05" db="EMBL/GenBank/DDBJ databases">
        <title>A 100% complete, gapless, phased diploid assembly of the Scenedesmus obliquus UTEX 3031 genome.</title>
        <authorList>
            <person name="Biondi T.C."/>
            <person name="Hanschen E.R."/>
            <person name="Kwon T."/>
            <person name="Eng W."/>
            <person name="Kruse C.P.S."/>
            <person name="Koehler S.I."/>
            <person name="Kunde Y."/>
            <person name="Gleasner C.D."/>
            <person name="You Mak K.T."/>
            <person name="Polle J."/>
            <person name="Hovde B.T."/>
            <person name="Starkenburg S.R."/>
        </authorList>
    </citation>
    <scope>NUCLEOTIDE SEQUENCE [LARGE SCALE GENOMIC DNA]</scope>
    <source>
        <strain evidence="8 9">DOE0152z</strain>
    </source>
</reference>
<dbReference type="PANTHER" id="PTHR18034:SF3">
    <property type="entry name" value="PRE-MRNA-SPLICING FACTOR CWC22 HOMOLOG"/>
    <property type="match status" value="1"/>
</dbReference>
<feature type="compositionally biased region" description="Basic and acidic residues" evidence="6">
    <location>
        <begin position="25"/>
        <end position="58"/>
    </location>
</feature>
<feature type="compositionally biased region" description="Basic and acidic residues" evidence="6">
    <location>
        <begin position="159"/>
        <end position="171"/>
    </location>
</feature>
<evidence type="ECO:0000256" key="4">
    <source>
        <dbReference type="ARBA" id="ARBA00023187"/>
    </source>
</evidence>
<organism evidence="8 9">
    <name type="scientific">Tetradesmus obliquus</name>
    <name type="common">Green alga</name>
    <name type="synonym">Acutodesmus obliquus</name>
    <dbReference type="NCBI Taxonomy" id="3088"/>
    <lineage>
        <taxon>Eukaryota</taxon>
        <taxon>Viridiplantae</taxon>
        <taxon>Chlorophyta</taxon>
        <taxon>core chlorophytes</taxon>
        <taxon>Chlorophyceae</taxon>
        <taxon>CS clade</taxon>
        <taxon>Sphaeropleales</taxon>
        <taxon>Scenedesmaceae</taxon>
        <taxon>Tetradesmus</taxon>
    </lineage>
</organism>
<comment type="similarity">
    <text evidence="2">Belongs to the CWC22 family.</text>
</comment>
<feature type="compositionally biased region" description="Acidic residues" evidence="6">
    <location>
        <begin position="620"/>
        <end position="629"/>
    </location>
</feature>
<name>A0ABY8U8R2_TETOB</name>
<feature type="compositionally biased region" description="Acidic residues" evidence="6">
    <location>
        <begin position="636"/>
        <end position="645"/>
    </location>
</feature>
<dbReference type="PANTHER" id="PTHR18034">
    <property type="entry name" value="CELL CYCLE CONTROL PROTEIN CWF22-RELATED"/>
    <property type="match status" value="1"/>
</dbReference>
<dbReference type="SUPFAM" id="SSF48371">
    <property type="entry name" value="ARM repeat"/>
    <property type="match status" value="1"/>
</dbReference>
<sequence length="933" mass="101571">MPSSGDRSRSPRRRKRSPSTDEEPEPAKSRRKVDSRDAEHRHQGHGTSDHDDDHRIQQQDEDAAGVSDKPTAAAARSRSRSRDRGRDKDRRRSSSRSRSRERPQQRRDAAAAAAAGDRDRERGRSGGWDRRRDEGREREAAPRDSRGGAGAGGSRRRGDRWGYDAYAREEGGGGGSSRGGGGGGSGSTKEGDAAAAEVRKGRGFTSSARRGGRSRSRERYGGSSRGGGRDAAEERDRGTDRNGSGRERGGHGDAAAAEENGAAAGVGGGDAAADAVPAAAAAAGGGEEAEASDFLKKKAALSGRAGGAYIPPFRLARMMADIDDKNSAAAQKLSWEALRKSLNGLINKVNAPNIKDILPELFQENLMRGRGLFCQAVMKAQLASPTFSPLYAALISVVNTKFPELGELLCHRLLAQFKRAYKRNDKPITIAAAKFLAHLINQGVLHEVLALEVLILLLENPSDDSVEMAVEFCKEVGAYLQDVAPAGLHSVFERFRAILHEGAIDKRCQYMIEGLFAVRKAGFEASGHPAVAPALDLVEDEDQITHEMSLDDKHDPQAILNVFKEDPEYAEHEAQYRAIVKELLGEEDEEEDEEEGAGDGSVCCAAWGGWALVKELLGDDNDEEDEEGAGDGSGSGEEESDDEEEQQRQQQQQDIEDETGTNLVNLRRTIYLTIMSSLDFEEAGHKLMKIQLAPGQEPEIPIMIIECCSQEKTFVRYYALLGARFCMLRREFQATFEDCFAKQYAIIHRLETNKLRNVAKLFAHLLAVDGISWGVLGCIRLTEDDTTSSSRIFIKYLFQELSEYMGLVKLNARLAEPSLQQYFTGIFPTDSMAAMRFSINFFTSIGLGGITDRQRELYKQMPRIMAERRAAEEAARKAAGGGSDSGGSSSSSRGTSSSSSGSSSSSSSDSSSSSSDSDSDSGDSRRRRSRKRR</sequence>
<feature type="compositionally biased region" description="Low complexity" evidence="6">
    <location>
        <begin position="886"/>
        <end position="916"/>
    </location>
</feature>
<feature type="region of interest" description="Disordered" evidence="6">
    <location>
        <begin position="868"/>
        <end position="933"/>
    </location>
</feature>